<dbReference type="PANTHER" id="PTHR30231:SF4">
    <property type="entry name" value="PROTEIN NEN2"/>
    <property type="match status" value="1"/>
</dbReference>
<dbReference type="Proteomes" id="UP000184608">
    <property type="component" value="Unassembled WGS sequence"/>
</dbReference>
<evidence type="ECO:0000259" key="4">
    <source>
        <dbReference type="SMART" id="SM00479"/>
    </source>
</evidence>
<dbReference type="GO" id="GO:0005829">
    <property type="term" value="C:cytosol"/>
    <property type="evidence" value="ECO:0007669"/>
    <property type="project" value="TreeGrafter"/>
</dbReference>
<reference evidence="5 6" key="1">
    <citation type="submission" date="2016-11" db="EMBL/GenBank/DDBJ databases">
        <authorList>
            <person name="Jaros S."/>
            <person name="Januszkiewicz K."/>
            <person name="Wedrychowicz H."/>
        </authorList>
    </citation>
    <scope>NUCLEOTIDE SEQUENCE [LARGE SCALE GENOMIC DNA]</scope>
    <source>
        <strain evidence="5 6">CECT 7868</strain>
    </source>
</reference>
<dbReference type="OrthoDB" id="5497329at2"/>
<accession>A0A1M5VD76</accession>
<evidence type="ECO:0000256" key="1">
    <source>
        <dbReference type="ARBA" id="ARBA00022722"/>
    </source>
</evidence>
<dbReference type="PANTHER" id="PTHR30231">
    <property type="entry name" value="DNA POLYMERASE III SUBUNIT EPSILON"/>
    <property type="match status" value="1"/>
</dbReference>
<dbReference type="Gene3D" id="3.30.420.10">
    <property type="entry name" value="Ribonuclease H-like superfamily/Ribonuclease H"/>
    <property type="match status" value="1"/>
</dbReference>
<proteinExistence type="predicted"/>
<dbReference type="EMBL" id="FQXZ01000005">
    <property type="protein sequence ID" value="SHH73156.1"/>
    <property type="molecule type" value="Genomic_DNA"/>
</dbReference>
<gene>
    <name evidence="5" type="primary">polC_1</name>
    <name evidence="5" type="ORF">VA7868_00350</name>
</gene>
<keyword evidence="5" id="KW-0808">Transferase</keyword>
<evidence type="ECO:0000313" key="6">
    <source>
        <dbReference type="Proteomes" id="UP000184608"/>
    </source>
</evidence>
<keyword evidence="6" id="KW-1185">Reference proteome</keyword>
<keyword evidence="2" id="KW-0378">Hydrolase</keyword>
<dbReference type="InterPro" id="IPR036397">
    <property type="entry name" value="RNaseH_sf"/>
</dbReference>
<keyword evidence="5" id="KW-0548">Nucleotidyltransferase</keyword>
<sequence length="240" mass="27019">MIKKLLRTLNPLHKLEKQRRAFIKRGDVPLSVRRYFETPLPNSNTPLSELNFVVLDFETTGLDPAEDTILSCGMIEINNHVLSLSTASHCYLLTHQGVKPETAVINHILPENLTGGLDQAQFTEKLLITLRNKVVVVHGATIEKRFLETLLGLPEGVHLPVIWIDTLVLESSLYVNKHNFNVDYRLFKIRERKLLPPYLAHNALADVVATGELLLVLMQEIFPQGDATLNQLYTRSTPGG</sequence>
<name>A0A1M5VD76_9VIBR</name>
<dbReference type="InterPro" id="IPR013520">
    <property type="entry name" value="Ribonucl_H"/>
</dbReference>
<dbReference type="SUPFAM" id="SSF53098">
    <property type="entry name" value="Ribonuclease H-like"/>
    <property type="match status" value="1"/>
</dbReference>
<dbReference type="AlphaFoldDB" id="A0A1M5VD76"/>
<protein>
    <submittedName>
        <fullName evidence="5">DNA polymerase III PolC-type</fullName>
        <ecNumber evidence="5">2.7.7.7</ecNumber>
    </submittedName>
</protein>
<dbReference type="STRING" id="1216006.VA7868_00350"/>
<evidence type="ECO:0000256" key="3">
    <source>
        <dbReference type="ARBA" id="ARBA00022839"/>
    </source>
</evidence>
<keyword evidence="3" id="KW-0269">Exonuclease</keyword>
<feature type="domain" description="Exonuclease" evidence="4">
    <location>
        <begin position="51"/>
        <end position="223"/>
    </location>
</feature>
<dbReference type="InterPro" id="IPR012337">
    <property type="entry name" value="RNaseH-like_sf"/>
</dbReference>
<keyword evidence="1" id="KW-0540">Nuclease</keyword>
<dbReference type="EC" id="2.7.7.7" evidence="5"/>
<evidence type="ECO:0000256" key="2">
    <source>
        <dbReference type="ARBA" id="ARBA00022801"/>
    </source>
</evidence>
<dbReference type="GO" id="GO:0008408">
    <property type="term" value="F:3'-5' exonuclease activity"/>
    <property type="evidence" value="ECO:0007669"/>
    <property type="project" value="TreeGrafter"/>
</dbReference>
<dbReference type="Pfam" id="PF00929">
    <property type="entry name" value="RNase_T"/>
    <property type="match status" value="1"/>
</dbReference>
<evidence type="ECO:0000313" key="5">
    <source>
        <dbReference type="EMBL" id="SHH73156.1"/>
    </source>
</evidence>
<dbReference type="GO" id="GO:0003676">
    <property type="term" value="F:nucleic acid binding"/>
    <property type="evidence" value="ECO:0007669"/>
    <property type="project" value="InterPro"/>
</dbReference>
<dbReference type="CDD" id="cd06127">
    <property type="entry name" value="DEDDh"/>
    <property type="match status" value="1"/>
</dbReference>
<dbReference type="RefSeq" id="WP_073602125.1">
    <property type="nucleotide sequence ID" value="NZ_FQXZ01000005.1"/>
</dbReference>
<dbReference type="GO" id="GO:0003887">
    <property type="term" value="F:DNA-directed DNA polymerase activity"/>
    <property type="evidence" value="ECO:0007669"/>
    <property type="project" value="UniProtKB-EC"/>
</dbReference>
<organism evidence="5 6">
    <name type="scientific">Vibrio aerogenes CECT 7868</name>
    <dbReference type="NCBI Taxonomy" id="1216006"/>
    <lineage>
        <taxon>Bacteria</taxon>
        <taxon>Pseudomonadati</taxon>
        <taxon>Pseudomonadota</taxon>
        <taxon>Gammaproteobacteria</taxon>
        <taxon>Vibrionales</taxon>
        <taxon>Vibrionaceae</taxon>
        <taxon>Vibrio</taxon>
    </lineage>
</organism>
<dbReference type="SMART" id="SM00479">
    <property type="entry name" value="EXOIII"/>
    <property type="match status" value="1"/>
</dbReference>